<feature type="compositionally biased region" description="Low complexity" evidence="1">
    <location>
        <begin position="464"/>
        <end position="476"/>
    </location>
</feature>
<feature type="region of interest" description="Disordered" evidence="1">
    <location>
        <begin position="149"/>
        <end position="169"/>
    </location>
</feature>
<feature type="compositionally biased region" description="Low complexity" evidence="1">
    <location>
        <begin position="210"/>
        <end position="222"/>
    </location>
</feature>
<protein>
    <submittedName>
        <fullName evidence="2">Uncharacterized protein</fullName>
    </submittedName>
</protein>
<sequence length="504" mass="53526">MQLLQLDLGRAVFHSGRLGEAAFPSPSYGVTIWPKQISRARHQAGIFSGIRPPTQGQLLRRIPLAGSSPARPFRYQQLQPARLPQAAPPAAHHSGHGRLRSARPRPSQLPHGSVLGGRFHPRALGGSSSRHRPQAGSFLQAVQSGRQLLRSRPRAGKNSSGTSPIARLPSTRPQQAVFLTGLIVLGRQLLSARQLRQQLPPGLVPRWQASSSGTPSSGNRSSYTAQSSGRQLLRTSRQALSGSVSAGHSSGAFSGRQLLRARPSGRPSSLRLSSRQAVLRHVLRRAVLPARPGCCQALQARPRRQLLPARPRQPVSSAQVLGRDCSPLVLQQAVPPARSRRTASRLSVSGRQLLRHVLGRLSSWSASMGILPSTVSSSDAFLGRAAGLRPTFPRHGGASSPSARPRQANLLRHVSGHGTPPARMGTTWTYPVSPSARPSSSSARRRKASSSGTSSQPAPPARPPGSSRSGTSSAAARHVVGRQLRLVSAAVLRHVLAGSSSSSK</sequence>
<evidence type="ECO:0000313" key="3">
    <source>
        <dbReference type="Proteomes" id="UP000283509"/>
    </source>
</evidence>
<feature type="region of interest" description="Disordered" evidence="1">
    <location>
        <begin position="81"/>
        <end position="135"/>
    </location>
</feature>
<accession>A0A3R7NM91</accession>
<dbReference type="AlphaFoldDB" id="A0A3R7NM91"/>
<gene>
    <name evidence="2" type="ORF">C7M84_020288</name>
</gene>
<feature type="compositionally biased region" description="Low complexity" evidence="1">
    <location>
        <begin position="239"/>
        <end position="273"/>
    </location>
</feature>
<reference evidence="2 3" key="2">
    <citation type="submission" date="2019-01" db="EMBL/GenBank/DDBJ databases">
        <title>The decoding of complex shrimp genome reveals the adaptation for benthos swimmer, frequently molting mechanism and breeding impact on genome.</title>
        <authorList>
            <person name="Sun Y."/>
            <person name="Gao Y."/>
            <person name="Yu Y."/>
        </authorList>
    </citation>
    <scope>NUCLEOTIDE SEQUENCE [LARGE SCALE GENOMIC DNA]</scope>
    <source>
        <tissue evidence="2">Muscle</tissue>
    </source>
</reference>
<keyword evidence="3" id="KW-1185">Reference proteome</keyword>
<feature type="compositionally biased region" description="Basic residues" evidence="1">
    <location>
        <begin position="93"/>
        <end position="103"/>
    </location>
</feature>
<evidence type="ECO:0000313" key="2">
    <source>
        <dbReference type="EMBL" id="ROT61896.1"/>
    </source>
</evidence>
<comment type="caution">
    <text evidence="2">The sequence shown here is derived from an EMBL/GenBank/DDBJ whole genome shotgun (WGS) entry which is preliminary data.</text>
</comment>
<feature type="compositionally biased region" description="Low complexity" evidence="1">
    <location>
        <begin position="431"/>
        <end position="442"/>
    </location>
</feature>
<reference evidence="2 3" key="1">
    <citation type="submission" date="2018-04" db="EMBL/GenBank/DDBJ databases">
        <authorList>
            <person name="Zhang X."/>
            <person name="Yuan J."/>
            <person name="Li F."/>
            <person name="Xiang J."/>
        </authorList>
    </citation>
    <scope>NUCLEOTIDE SEQUENCE [LARGE SCALE GENOMIC DNA]</scope>
    <source>
        <tissue evidence="2">Muscle</tissue>
    </source>
</reference>
<feature type="region of interest" description="Disordered" evidence="1">
    <location>
        <begin position="413"/>
        <end position="478"/>
    </location>
</feature>
<feature type="compositionally biased region" description="Polar residues" evidence="1">
    <location>
        <begin position="223"/>
        <end position="238"/>
    </location>
</feature>
<feature type="region of interest" description="Disordered" evidence="1">
    <location>
        <begin position="203"/>
        <end position="273"/>
    </location>
</feature>
<dbReference type="EMBL" id="QCYY01003948">
    <property type="protein sequence ID" value="ROT61896.1"/>
    <property type="molecule type" value="Genomic_DNA"/>
</dbReference>
<proteinExistence type="predicted"/>
<evidence type="ECO:0000256" key="1">
    <source>
        <dbReference type="SAM" id="MobiDB-lite"/>
    </source>
</evidence>
<feature type="compositionally biased region" description="Low complexity" evidence="1">
    <location>
        <begin position="81"/>
        <end position="91"/>
    </location>
</feature>
<dbReference type="Proteomes" id="UP000283509">
    <property type="component" value="Unassembled WGS sequence"/>
</dbReference>
<organism evidence="2 3">
    <name type="scientific">Penaeus vannamei</name>
    <name type="common">Whiteleg shrimp</name>
    <name type="synonym">Litopenaeus vannamei</name>
    <dbReference type="NCBI Taxonomy" id="6689"/>
    <lineage>
        <taxon>Eukaryota</taxon>
        <taxon>Metazoa</taxon>
        <taxon>Ecdysozoa</taxon>
        <taxon>Arthropoda</taxon>
        <taxon>Crustacea</taxon>
        <taxon>Multicrustacea</taxon>
        <taxon>Malacostraca</taxon>
        <taxon>Eumalacostraca</taxon>
        <taxon>Eucarida</taxon>
        <taxon>Decapoda</taxon>
        <taxon>Dendrobranchiata</taxon>
        <taxon>Penaeoidea</taxon>
        <taxon>Penaeidae</taxon>
        <taxon>Penaeus</taxon>
    </lineage>
</organism>
<name>A0A3R7NM91_PENVA</name>